<keyword evidence="2" id="KW-0472">Membrane</keyword>
<dbReference type="KEGG" id="ddi:DDB_G0285129"/>
<accession>Q54NN2</accession>
<keyword evidence="2" id="KW-1133">Transmembrane helix</keyword>
<dbReference type="Proteomes" id="UP000002195">
    <property type="component" value="Unassembled WGS sequence"/>
</dbReference>
<dbReference type="OMA" id="FQGLFEV"/>
<organism evidence="3 4">
    <name type="scientific">Dictyostelium discoideum</name>
    <name type="common">Social amoeba</name>
    <dbReference type="NCBI Taxonomy" id="44689"/>
    <lineage>
        <taxon>Eukaryota</taxon>
        <taxon>Amoebozoa</taxon>
        <taxon>Evosea</taxon>
        <taxon>Eumycetozoa</taxon>
        <taxon>Dictyostelia</taxon>
        <taxon>Dictyosteliales</taxon>
        <taxon>Dictyosteliaceae</taxon>
        <taxon>Dictyostelium</taxon>
    </lineage>
</organism>
<dbReference type="PaxDb" id="44689-DDB0186359"/>
<proteinExistence type="predicted"/>
<protein>
    <submittedName>
        <fullName evidence="3">Uncharacterized protein</fullName>
    </submittedName>
</protein>
<dbReference type="FunCoup" id="Q54NN2">
    <property type="interactions" value="141"/>
</dbReference>
<dbReference type="EMBL" id="AAFI02000074">
    <property type="protein sequence ID" value="EAL64877.1"/>
    <property type="molecule type" value="Genomic_DNA"/>
</dbReference>
<evidence type="ECO:0000256" key="1">
    <source>
        <dbReference type="SAM" id="MobiDB-lite"/>
    </source>
</evidence>
<sequence length="263" mass="29873">MKFREKIICICLVIFSLLTLIATIIIVVFDLLPSMKFAKTYIPSDCKVINHYFNTTVIPSDERCMELNNDVWWYNKLGANAFYYGVIEHKDKDNNNNINNNTNNTTDNGGGGGGSSSSSSSSDSNSEYGSSYSYSYDEDSSLGPNEKICFQGLFEVEYSDQKSSMIVSNISGLWSPNWRWCYTYLKSFGVGDTDNCFYESTDIYNANWFGPSKYSIFSIVGICVGGGFSLICFILFIYFYRRFSRVDLNSYIRISPDGTHIFY</sequence>
<dbReference type="InParanoid" id="Q54NN2"/>
<dbReference type="GeneID" id="8624955"/>
<feature type="compositionally biased region" description="Low complexity" evidence="1">
    <location>
        <begin position="116"/>
        <end position="126"/>
    </location>
</feature>
<comment type="caution">
    <text evidence="3">The sequence shown here is derived from an EMBL/GenBank/DDBJ whole genome shotgun (WGS) entry which is preliminary data.</text>
</comment>
<keyword evidence="2" id="KW-0812">Transmembrane</keyword>
<feature type="compositionally biased region" description="Low complexity" evidence="1">
    <location>
        <begin position="95"/>
        <end position="107"/>
    </location>
</feature>
<feature type="transmembrane region" description="Helical" evidence="2">
    <location>
        <begin position="7"/>
        <end position="29"/>
    </location>
</feature>
<gene>
    <name evidence="3" type="ORF">DDB_G0285129</name>
</gene>
<dbReference type="HOGENOM" id="CLU_1059333_0_0_1"/>
<evidence type="ECO:0000313" key="3">
    <source>
        <dbReference type="EMBL" id="EAL64877.1"/>
    </source>
</evidence>
<dbReference type="VEuPathDB" id="AmoebaDB:DDB_G0285129"/>
<name>Q54NN2_DICDI</name>
<dbReference type="dictyBase" id="DDB_G0285129"/>
<evidence type="ECO:0000313" key="4">
    <source>
        <dbReference type="Proteomes" id="UP000002195"/>
    </source>
</evidence>
<feature type="region of interest" description="Disordered" evidence="1">
    <location>
        <begin position="95"/>
        <end position="126"/>
    </location>
</feature>
<dbReference type="RefSeq" id="XP_639884.1">
    <property type="nucleotide sequence ID" value="XM_634792.1"/>
</dbReference>
<dbReference type="AlphaFoldDB" id="Q54NN2"/>
<reference evidence="3 4" key="1">
    <citation type="journal article" date="2005" name="Nature">
        <title>The genome of the social amoeba Dictyostelium discoideum.</title>
        <authorList>
            <consortium name="The Dictyostelium discoideum Sequencing Consortium"/>
            <person name="Eichinger L."/>
            <person name="Pachebat J.A."/>
            <person name="Glockner G."/>
            <person name="Rajandream M.A."/>
            <person name="Sucgang R."/>
            <person name="Berriman M."/>
            <person name="Song J."/>
            <person name="Olsen R."/>
            <person name="Szafranski K."/>
            <person name="Xu Q."/>
            <person name="Tunggal B."/>
            <person name="Kummerfeld S."/>
            <person name="Madera M."/>
            <person name="Konfortov B.A."/>
            <person name="Rivero F."/>
            <person name="Bankier A.T."/>
            <person name="Lehmann R."/>
            <person name="Hamlin N."/>
            <person name="Davies R."/>
            <person name="Gaudet P."/>
            <person name="Fey P."/>
            <person name="Pilcher K."/>
            <person name="Chen G."/>
            <person name="Saunders D."/>
            <person name="Sodergren E."/>
            <person name="Davis P."/>
            <person name="Kerhornou A."/>
            <person name="Nie X."/>
            <person name="Hall N."/>
            <person name="Anjard C."/>
            <person name="Hemphill L."/>
            <person name="Bason N."/>
            <person name="Farbrother P."/>
            <person name="Desany B."/>
            <person name="Just E."/>
            <person name="Morio T."/>
            <person name="Rost R."/>
            <person name="Churcher C."/>
            <person name="Cooper J."/>
            <person name="Haydock S."/>
            <person name="van Driessche N."/>
            <person name="Cronin A."/>
            <person name="Goodhead I."/>
            <person name="Muzny D."/>
            <person name="Mourier T."/>
            <person name="Pain A."/>
            <person name="Lu M."/>
            <person name="Harper D."/>
            <person name="Lindsay R."/>
            <person name="Hauser H."/>
            <person name="James K."/>
            <person name="Quiles M."/>
            <person name="Madan Babu M."/>
            <person name="Saito T."/>
            <person name="Buchrieser C."/>
            <person name="Wardroper A."/>
            <person name="Felder M."/>
            <person name="Thangavelu M."/>
            <person name="Johnson D."/>
            <person name="Knights A."/>
            <person name="Loulseged H."/>
            <person name="Mungall K."/>
            <person name="Oliver K."/>
            <person name="Price C."/>
            <person name="Quail M.A."/>
            <person name="Urushihara H."/>
            <person name="Hernandez J."/>
            <person name="Rabbinowitsch E."/>
            <person name="Steffen D."/>
            <person name="Sanders M."/>
            <person name="Ma J."/>
            <person name="Kohara Y."/>
            <person name="Sharp S."/>
            <person name="Simmonds M."/>
            <person name="Spiegler S."/>
            <person name="Tivey A."/>
            <person name="Sugano S."/>
            <person name="White B."/>
            <person name="Walker D."/>
            <person name="Woodward J."/>
            <person name="Winckler T."/>
            <person name="Tanaka Y."/>
            <person name="Shaulsky G."/>
            <person name="Schleicher M."/>
            <person name="Weinstock G."/>
            <person name="Rosenthal A."/>
            <person name="Cox E.C."/>
            <person name="Chisholm R.L."/>
            <person name="Gibbs R."/>
            <person name="Loomis W.F."/>
            <person name="Platzer M."/>
            <person name="Kay R.R."/>
            <person name="Williams J."/>
            <person name="Dear P.H."/>
            <person name="Noegel A.A."/>
            <person name="Barrell B."/>
            <person name="Kuspa A."/>
        </authorList>
    </citation>
    <scope>NUCLEOTIDE SEQUENCE [LARGE SCALE GENOMIC DNA]</scope>
    <source>
        <strain evidence="3 4">AX4</strain>
    </source>
</reference>
<keyword evidence="4" id="KW-1185">Reference proteome</keyword>
<evidence type="ECO:0000256" key="2">
    <source>
        <dbReference type="SAM" id="Phobius"/>
    </source>
</evidence>
<feature type="transmembrane region" description="Helical" evidence="2">
    <location>
        <begin position="214"/>
        <end position="240"/>
    </location>
</feature>